<dbReference type="Gene3D" id="3.90.470.10">
    <property type="entry name" value="Ribosomal protein L22/L17"/>
    <property type="match status" value="1"/>
</dbReference>
<dbReference type="GO" id="GO:0003735">
    <property type="term" value="F:structural constituent of ribosome"/>
    <property type="evidence" value="ECO:0007669"/>
    <property type="project" value="InterPro"/>
</dbReference>
<evidence type="ECO:0000256" key="1">
    <source>
        <dbReference type="ARBA" id="ARBA00009451"/>
    </source>
</evidence>
<evidence type="ECO:0000313" key="6">
    <source>
        <dbReference type="EMBL" id="SVA75724.1"/>
    </source>
</evidence>
<dbReference type="GO" id="GO:0022625">
    <property type="term" value="C:cytosolic large ribosomal subunit"/>
    <property type="evidence" value="ECO:0007669"/>
    <property type="project" value="TreeGrafter"/>
</dbReference>
<dbReference type="GO" id="GO:0006412">
    <property type="term" value="P:translation"/>
    <property type="evidence" value="ECO:0007669"/>
    <property type="project" value="InterPro"/>
</dbReference>
<name>A0A381YFG2_9ZZZZ</name>
<protein>
    <recommendedName>
        <fullName evidence="7">50S ribosomal protein L22</fullName>
    </recommendedName>
</protein>
<dbReference type="AlphaFoldDB" id="A0A381YFG2"/>
<dbReference type="NCBIfam" id="TIGR01044">
    <property type="entry name" value="rplV_bact"/>
    <property type="match status" value="1"/>
</dbReference>
<dbReference type="InterPro" id="IPR047867">
    <property type="entry name" value="Ribosomal_uL22_bac/org-type"/>
</dbReference>
<dbReference type="CDD" id="cd00336">
    <property type="entry name" value="Ribosomal_L22"/>
    <property type="match status" value="1"/>
</dbReference>
<reference evidence="6" key="1">
    <citation type="submission" date="2018-05" db="EMBL/GenBank/DDBJ databases">
        <authorList>
            <person name="Lanie J.A."/>
            <person name="Ng W.-L."/>
            <person name="Kazmierczak K.M."/>
            <person name="Andrzejewski T.M."/>
            <person name="Davidsen T.M."/>
            <person name="Wayne K.J."/>
            <person name="Tettelin H."/>
            <person name="Glass J.I."/>
            <person name="Rusch D."/>
            <person name="Podicherti R."/>
            <person name="Tsui H.-C.T."/>
            <person name="Winkler M.E."/>
        </authorList>
    </citation>
    <scope>NUCLEOTIDE SEQUENCE</scope>
</reference>
<dbReference type="PANTHER" id="PTHR13501">
    <property type="entry name" value="CHLOROPLAST 50S RIBOSOMAL PROTEIN L22-RELATED"/>
    <property type="match status" value="1"/>
</dbReference>
<dbReference type="InterPro" id="IPR036394">
    <property type="entry name" value="Ribosomal_uL22_sf"/>
</dbReference>
<keyword evidence="5" id="KW-0687">Ribonucleoprotein</keyword>
<dbReference type="InterPro" id="IPR005727">
    <property type="entry name" value="Ribosomal_uL22_bac/chlpt-type"/>
</dbReference>
<gene>
    <name evidence="6" type="ORF">METZ01_LOCUS128578</name>
</gene>
<dbReference type="HAMAP" id="MF_01331_B">
    <property type="entry name" value="Ribosomal_uL22_B"/>
    <property type="match status" value="1"/>
</dbReference>
<dbReference type="InterPro" id="IPR001063">
    <property type="entry name" value="Ribosomal_uL22"/>
</dbReference>
<keyword evidence="2" id="KW-0699">rRNA-binding</keyword>
<dbReference type="GO" id="GO:0019843">
    <property type="term" value="F:rRNA binding"/>
    <property type="evidence" value="ECO:0007669"/>
    <property type="project" value="UniProtKB-KW"/>
</dbReference>
<dbReference type="Pfam" id="PF00237">
    <property type="entry name" value="Ribosomal_L22"/>
    <property type="match status" value="1"/>
</dbReference>
<comment type="similarity">
    <text evidence="1">Belongs to the universal ribosomal protein uL22 family.</text>
</comment>
<evidence type="ECO:0000256" key="5">
    <source>
        <dbReference type="ARBA" id="ARBA00023274"/>
    </source>
</evidence>
<dbReference type="EMBL" id="UINC01018105">
    <property type="protein sequence ID" value="SVA75724.1"/>
    <property type="molecule type" value="Genomic_DNA"/>
</dbReference>
<organism evidence="6">
    <name type="scientific">marine metagenome</name>
    <dbReference type="NCBI Taxonomy" id="408172"/>
    <lineage>
        <taxon>unclassified sequences</taxon>
        <taxon>metagenomes</taxon>
        <taxon>ecological metagenomes</taxon>
    </lineage>
</organism>
<accession>A0A381YFG2</accession>
<keyword evidence="3" id="KW-0694">RNA-binding</keyword>
<evidence type="ECO:0000256" key="2">
    <source>
        <dbReference type="ARBA" id="ARBA00022730"/>
    </source>
</evidence>
<dbReference type="PANTHER" id="PTHR13501:SF8">
    <property type="entry name" value="LARGE RIBOSOMAL SUBUNIT PROTEIN UL22M"/>
    <property type="match status" value="1"/>
</dbReference>
<evidence type="ECO:0000256" key="3">
    <source>
        <dbReference type="ARBA" id="ARBA00022884"/>
    </source>
</evidence>
<evidence type="ECO:0008006" key="7">
    <source>
        <dbReference type="Google" id="ProtNLM"/>
    </source>
</evidence>
<sequence>MEAISKMDIRQSAKKVRHVLDEVKKAKVNDALTKLSFTNKKAAKIIHKTISSALANLMQSEDTFDVDNLYIKRAFVDQGPTMKRFRPAAMGRAMRILKRSSQLTIVISDDKK</sequence>
<evidence type="ECO:0000256" key="4">
    <source>
        <dbReference type="ARBA" id="ARBA00022980"/>
    </source>
</evidence>
<proteinExistence type="inferred from homology"/>
<dbReference type="SUPFAM" id="SSF54843">
    <property type="entry name" value="Ribosomal protein L22"/>
    <property type="match status" value="1"/>
</dbReference>
<keyword evidence="4" id="KW-0689">Ribosomal protein</keyword>